<dbReference type="Proteomes" id="UP000299102">
    <property type="component" value="Unassembled WGS sequence"/>
</dbReference>
<dbReference type="AlphaFoldDB" id="A0A4C1Z318"/>
<reference evidence="1 2" key="1">
    <citation type="journal article" date="2019" name="Commun. Biol.">
        <title>The bagworm genome reveals a unique fibroin gene that provides high tensile strength.</title>
        <authorList>
            <person name="Kono N."/>
            <person name="Nakamura H."/>
            <person name="Ohtoshi R."/>
            <person name="Tomita M."/>
            <person name="Numata K."/>
            <person name="Arakawa K."/>
        </authorList>
    </citation>
    <scope>NUCLEOTIDE SEQUENCE [LARGE SCALE GENOMIC DNA]</scope>
</reference>
<sequence>MLGTRIETGRAGVARSTVDMHRIRVRDRASVGATFARRTYSPAPYLCMRIDATRPFGTEIVHDKRISEPSKYIVVCQNTVDITYPNEDLVLAFFGRGSPKAYVGNNWPAGRTRSAVRFDPARETF</sequence>
<proteinExistence type="predicted"/>
<dbReference type="EMBL" id="BGZK01001502">
    <property type="protein sequence ID" value="GBP81249.1"/>
    <property type="molecule type" value="Genomic_DNA"/>
</dbReference>
<name>A0A4C1Z318_EUMVA</name>
<gene>
    <name evidence="1" type="ORF">EVAR_61455_1</name>
</gene>
<keyword evidence="2" id="KW-1185">Reference proteome</keyword>
<protein>
    <submittedName>
        <fullName evidence="1">Uncharacterized protein</fullName>
    </submittedName>
</protein>
<evidence type="ECO:0000313" key="1">
    <source>
        <dbReference type="EMBL" id="GBP81249.1"/>
    </source>
</evidence>
<evidence type="ECO:0000313" key="2">
    <source>
        <dbReference type="Proteomes" id="UP000299102"/>
    </source>
</evidence>
<organism evidence="1 2">
    <name type="scientific">Eumeta variegata</name>
    <name type="common">Bagworm moth</name>
    <name type="synonym">Eumeta japonica</name>
    <dbReference type="NCBI Taxonomy" id="151549"/>
    <lineage>
        <taxon>Eukaryota</taxon>
        <taxon>Metazoa</taxon>
        <taxon>Ecdysozoa</taxon>
        <taxon>Arthropoda</taxon>
        <taxon>Hexapoda</taxon>
        <taxon>Insecta</taxon>
        <taxon>Pterygota</taxon>
        <taxon>Neoptera</taxon>
        <taxon>Endopterygota</taxon>
        <taxon>Lepidoptera</taxon>
        <taxon>Glossata</taxon>
        <taxon>Ditrysia</taxon>
        <taxon>Tineoidea</taxon>
        <taxon>Psychidae</taxon>
        <taxon>Oiketicinae</taxon>
        <taxon>Eumeta</taxon>
    </lineage>
</organism>
<accession>A0A4C1Z318</accession>
<comment type="caution">
    <text evidence="1">The sequence shown here is derived from an EMBL/GenBank/DDBJ whole genome shotgun (WGS) entry which is preliminary data.</text>
</comment>